<comment type="caution">
    <text evidence="1">The sequence shown here is derived from an EMBL/GenBank/DDBJ whole genome shotgun (WGS) entry which is preliminary data.</text>
</comment>
<dbReference type="Proteomes" id="UP000034201">
    <property type="component" value="Unassembled WGS sequence"/>
</dbReference>
<evidence type="ECO:0000313" key="1">
    <source>
        <dbReference type="EMBL" id="KKW19518.1"/>
    </source>
</evidence>
<dbReference type="AlphaFoldDB" id="A0A0G1WL11"/>
<accession>A0A0G1WL11</accession>
<gene>
    <name evidence="1" type="ORF">UY61_C0055G0007</name>
</gene>
<sequence length="36" mass="4233">MRTGLLLRVTFTSRGVERIEEIRVQLERDGRTCLVE</sequence>
<proteinExistence type="predicted"/>
<organism evidence="1 2">
    <name type="scientific">Candidatus Adlerbacteria bacterium GW2011_GWC1_50_9</name>
    <dbReference type="NCBI Taxonomy" id="1618608"/>
    <lineage>
        <taxon>Bacteria</taxon>
        <taxon>Candidatus Adleribacteriota</taxon>
    </lineage>
</organism>
<dbReference type="EMBL" id="LCQQ01000055">
    <property type="protein sequence ID" value="KKW19518.1"/>
    <property type="molecule type" value="Genomic_DNA"/>
</dbReference>
<reference evidence="1 2" key="1">
    <citation type="journal article" date="2015" name="Nature">
        <title>rRNA introns, odd ribosomes, and small enigmatic genomes across a large radiation of phyla.</title>
        <authorList>
            <person name="Brown C.T."/>
            <person name="Hug L.A."/>
            <person name="Thomas B.C."/>
            <person name="Sharon I."/>
            <person name="Castelle C.J."/>
            <person name="Singh A."/>
            <person name="Wilkins M.J."/>
            <person name="Williams K.H."/>
            <person name="Banfield J.F."/>
        </authorList>
    </citation>
    <scope>NUCLEOTIDE SEQUENCE [LARGE SCALE GENOMIC DNA]</scope>
</reference>
<evidence type="ECO:0000313" key="2">
    <source>
        <dbReference type="Proteomes" id="UP000034201"/>
    </source>
</evidence>
<protein>
    <submittedName>
        <fullName evidence="1">Uncharacterized protein</fullName>
    </submittedName>
</protein>
<name>A0A0G1WL11_9BACT</name>